<dbReference type="Pfam" id="PF00400">
    <property type="entry name" value="WD40"/>
    <property type="match status" value="6"/>
</dbReference>
<evidence type="ECO:0000256" key="8">
    <source>
        <dbReference type="PROSITE-ProRule" id="PRU00221"/>
    </source>
</evidence>
<keyword evidence="4" id="KW-0677">Repeat</keyword>
<feature type="repeat" description="WD" evidence="8">
    <location>
        <begin position="9"/>
        <end position="50"/>
    </location>
</feature>
<dbReference type="PANTHER" id="PTHR22842:SF3">
    <property type="entry name" value="WD REPEAT DOMAIN-CONTAINING PROTEIN 83"/>
    <property type="match status" value="1"/>
</dbReference>
<dbReference type="InterPro" id="IPR019775">
    <property type="entry name" value="WD40_repeat_CS"/>
</dbReference>
<evidence type="ECO:0000256" key="7">
    <source>
        <dbReference type="ARBA" id="ARBA00042222"/>
    </source>
</evidence>
<evidence type="ECO:0000256" key="2">
    <source>
        <dbReference type="ARBA" id="ARBA00022490"/>
    </source>
</evidence>
<comment type="similarity">
    <text evidence="5">Belongs to the WD repeat MORG1 family.</text>
</comment>
<dbReference type="SUPFAM" id="SSF50978">
    <property type="entry name" value="WD40 repeat-like"/>
    <property type="match status" value="1"/>
</dbReference>
<keyword evidence="3 8" id="KW-0853">WD repeat</keyword>
<dbReference type="AlphaFoldDB" id="A0A482XH06"/>
<dbReference type="OrthoDB" id="71437at2759"/>
<dbReference type="InterPro" id="IPR020472">
    <property type="entry name" value="WD40_PAC1"/>
</dbReference>
<feature type="repeat" description="WD" evidence="8">
    <location>
        <begin position="93"/>
        <end position="134"/>
    </location>
</feature>
<name>A0A482XH06_LAOST</name>
<protein>
    <recommendedName>
        <fullName evidence="6">WD repeat domain-containing protein 83</fullName>
    </recommendedName>
    <alternativeName>
        <fullName evidence="7">Mitogen-activated protein kinase organizer 1</fullName>
    </alternativeName>
</protein>
<dbReference type="CDD" id="cd00200">
    <property type="entry name" value="WD40"/>
    <property type="match status" value="1"/>
</dbReference>
<feature type="repeat" description="WD" evidence="8">
    <location>
        <begin position="51"/>
        <end position="92"/>
    </location>
</feature>
<dbReference type="InterPro" id="IPR051980">
    <property type="entry name" value="WD_repeat_MORG1"/>
</dbReference>
<dbReference type="GO" id="GO:0000398">
    <property type="term" value="P:mRNA splicing, via spliceosome"/>
    <property type="evidence" value="ECO:0007669"/>
    <property type="project" value="TreeGrafter"/>
</dbReference>
<comment type="subcellular location">
    <subcellularLocation>
        <location evidence="1">Cytoplasm</location>
    </subcellularLocation>
</comment>
<dbReference type="InterPro" id="IPR001680">
    <property type="entry name" value="WD40_rpt"/>
</dbReference>
<evidence type="ECO:0000256" key="3">
    <source>
        <dbReference type="ARBA" id="ARBA00022574"/>
    </source>
</evidence>
<dbReference type="InParanoid" id="A0A482XH06"/>
<keyword evidence="2" id="KW-0963">Cytoplasm</keyword>
<dbReference type="PROSITE" id="PS50082">
    <property type="entry name" value="WD_REPEATS_2"/>
    <property type="match status" value="3"/>
</dbReference>
<reference evidence="9 10" key="1">
    <citation type="journal article" date="2017" name="Gigascience">
        <title>Genome sequence of the small brown planthopper, Laodelphax striatellus.</title>
        <authorList>
            <person name="Zhu J."/>
            <person name="Jiang F."/>
            <person name="Wang X."/>
            <person name="Yang P."/>
            <person name="Bao Y."/>
            <person name="Zhao W."/>
            <person name="Wang W."/>
            <person name="Lu H."/>
            <person name="Wang Q."/>
            <person name="Cui N."/>
            <person name="Li J."/>
            <person name="Chen X."/>
            <person name="Luo L."/>
            <person name="Yu J."/>
            <person name="Kang L."/>
            <person name="Cui F."/>
        </authorList>
    </citation>
    <scope>NUCLEOTIDE SEQUENCE [LARGE SCALE GENOMIC DNA]</scope>
    <source>
        <strain evidence="9">Lst14</strain>
    </source>
</reference>
<dbReference type="Proteomes" id="UP000291343">
    <property type="component" value="Unassembled WGS sequence"/>
</dbReference>
<evidence type="ECO:0000313" key="9">
    <source>
        <dbReference type="EMBL" id="RZF44779.1"/>
    </source>
</evidence>
<dbReference type="GO" id="GO:0005737">
    <property type="term" value="C:cytoplasm"/>
    <property type="evidence" value="ECO:0007669"/>
    <property type="project" value="UniProtKB-SubCell"/>
</dbReference>
<organism evidence="9 10">
    <name type="scientific">Laodelphax striatellus</name>
    <name type="common">Small brown planthopper</name>
    <name type="synonym">Delphax striatella</name>
    <dbReference type="NCBI Taxonomy" id="195883"/>
    <lineage>
        <taxon>Eukaryota</taxon>
        <taxon>Metazoa</taxon>
        <taxon>Ecdysozoa</taxon>
        <taxon>Arthropoda</taxon>
        <taxon>Hexapoda</taxon>
        <taxon>Insecta</taxon>
        <taxon>Pterygota</taxon>
        <taxon>Neoptera</taxon>
        <taxon>Paraneoptera</taxon>
        <taxon>Hemiptera</taxon>
        <taxon>Auchenorrhyncha</taxon>
        <taxon>Fulgoroidea</taxon>
        <taxon>Delphacidae</taxon>
        <taxon>Criomorphinae</taxon>
        <taxon>Laodelphax</taxon>
    </lineage>
</organism>
<proteinExistence type="inferred from homology"/>
<dbReference type="EMBL" id="QKKF02010319">
    <property type="protein sequence ID" value="RZF44779.1"/>
    <property type="molecule type" value="Genomic_DNA"/>
</dbReference>
<dbReference type="STRING" id="195883.A0A482XH06"/>
<dbReference type="PROSITE" id="PS50294">
    <property type="entry name" value="WD_REPEATS_REGION"/>
    <property type="match status" value="2"/>
</dbReference>
<dbReference type="InterPro" id="IPR015943">
    <property type="entry name" value="WD40/YVTN_repeat-like_dom_sf"/>
</dbReference>
<sequence>MKYDVLKTIDCKQGAVRAVRFNVDGAYCITCGGDKKIKLWNPHTSLLLKTYGGHGSDVLDACGSCDSSFILSGGSDKTVIVWDVSTGQPIRRLRGHASRVTCVRYNEESTVAISGSHDNTVMCWDIKSRSNEPIQVLREAKDSITYMQVTNEEILTSSLDCNVRFYDIRKGQITEDFVGEPVTCVNFTRDGQCILASATDSVIRLFDKTSGELLNEYSGHKTDDFYIESGVNNTDSQVLSGSVDGCVWCWDLVQANVVAKLQHDPGRPIHSLSVHPTAPFLLSASGGSIKLWGTPSAENEEENA</sequence>
<dbReference type="PANTHER" id="PTHR22842">
    <property type="entry name" value="WD40 REPEAT PROTEIN"/>
    <property type="match status" value="1"/>
</dbReference>
<evidence type="ECO:0000313" key="10">
    <source>
        <dbReference type="Proteomes" id="UP000291343"/>
    </source>
</evidence>
<comment type="caution">
    <text evidence="9">The sequence shown here is derived from an EMBL/GenBank/DDBJ whole genome shotgun (WGS) entry which is preliminary data.</text>
</comment>
<keyword evidence="10" id="KW-1185">Reference proteome</keyword>
<dbReference type="InterPro" id="IPR036322">
    <property type="entry name" value="WD40_repeat_dom_sf"/>
</dbReference>
<dbReference type="SMART" id="SM00320">
    <property type="entry name" value="WD40"/>
    <property type="match status" value="7"/>
</dbReference>
<dbReference type="GO" id="GO:0071013">
    <property type="term" value="C:catalytic step 2 spliceosome"/>
    <property type="evidence" value="ECO:0007669"/>
    <property type="project" value="TreeGrafter"/>
</dbReference>
<evidence type="ECO:0000256" key="6">
    <source>
        <dbReference type="ARBA" id="ARBA00040453"/>
    </source>
</evidence>
<evidence type="ECO:0000256" key="1">
    <source>
        <dbReference type="ARBA" id="ARBA00004496"/>
    </source>
</evidence>
<gene>
    <name evidence="9" type="ORF">LSTR_LSTR000731</name>
</gene>
<dbReference type="Gene3D" id="2.130.10.10">
    <property type="entry name" value="YVTN repeat-like/Quinoprotein amine dehydrogenase"/>
    <property type="match status" value="1"/>
</dbReference>
<dbReference type="SMR" id="A0A482XH06"/>
<evidence type="ECO:0000256" key="4">
    <source>
        <dbReference type="ARBA" id="ARBA00022737"/>
    </source>
</evidence>
<dbReference type="FunCoup" id="A0A482XH06">
    <property type="interactions" value="664"/>
</dbReference>
<dbReference type="PRINTS" id="PR00320">
    <property type="entry name" value="GPROTEINBRPT"/>
</dbReference>
<evidence type="ECO:0000256" key="5">
    <source>
        <dbReference type="ARBA" id="ARBA00038145"/>
    </source>
</evidence>
<accession>A0A482XH06</accession>
<dbReference type="PROSITE" id="PS00678">
    <property type="entry name" value="WD_REPEATS_1"/>
    <property type="match status" value="1"/>
</dbReference>